<gene>
    <name evidence="2" type="ORF">H5410_037331</name>
</gene>
<reference evidence="2 3" key="1">
    <citation type="submission" date="2020-09" db="EMBL/GenBank/DDBJ databases">
        <title>De no assembly of potato wild relative species, Solanum commersonii.</title>
        <authorList>
            <person name="Cho K."/>
        </authorList>
    </citation>
    <scope>NUCLEOTIDE SEQUENCE [LARGE SCALE GENOMIC DNA]</scope>
    <source>
        <strain evidence="2">LZ3.2</strain>
        <tissue evidence="2">Leaf</tissue>
    </source>
</reference>
<proteinExistence type="predicted"/>
<evidence type="ECO:0000313" key="3">
    <source>
        <dbReference type="Proteomes" id="UP000824120"/>
    </source>
</evidence>
<name>A0A9J5Y5Y8_SOLCO</name>
<organism evidence="2 3">
    <name type="scientific">Solanum commersonii</name>
    <name type="common">Commerson's wild potato</name>
    <name type="synonym">Commerson's nightshade</name>
    <dbReference type="NCBI Taxonomy" id="4109"/>
    <lineage>
        <taxon>Eukaryota</taxon>
        <taxon>Viridiplantae</taxon>
        <taxon>Streptophyta</taxon>
        <taxon>Embryophyta</taxon>
        <taxon>Tracheophyta</taxon>
        <taxon>Spermatophyta</taxon>
        <taxon>Magnoliopsida</taxon>
        <taxon>eudicotyledons</taxon>
        <taxon>Gunneridae</taxon>
        <taxon>Pentapetalae</taxon>
        <taxon>asterids</taxon>
        <taxon>lamiids</taxon>
        <taxon>Solanales</taxon>
        <taxon>Solanaceae</taxon>
        <taxon>Solanoideae</taxon>
        <taxon>Solaneae</taxon>
        <taxon>Solanum</taxon>
    </lineage>
</organism>
<keyword evidence="3" id="KW-1185">Reference proteome</keyword>
<dbReference type="Proteomes" id="UP000824120">
    <property type="component" value="Chromosome 7"/>
</dbReference>
<feature type="compositionally biased region" description="Low complexity" evidence="1">
    <location>
        <begin position="63"/>
        <end position="74"/>
    </location>
</feature>
<accession>A0A9J5Y5Y8</accession>
<dbReference type="EMBL" id="JACXVP010000007">
    <property type="protein sequence ID" value="KAG5596099.1"/>
    <property type="molecule type" value="Genomic_DNA"/>
</dbReference>
<dbReference type="AlphaFoldDB" id="A0A9J5Y5Y8"/>
<sequence length="124" mass="13721">MHYEDLPLHAIRRGRPFSAGTPSPIGASPQLSAVRIRDPSSEQLNAMAGMPPLTQRYMHPDVSPSSTATPSATPDEMFPLVPGQKDRLGRVMIEPDRSSWHTAKDATHALKDCIRRLHTQAYHT</sequence>
<protein>
    <submittedName>
        <fullName evidence="2">Uncharacterized protein</fullName>
    </submittedName>
</protein>
<evidence type="ECO:0000256" key="1">
    <source>
        <dbReference type="SAM" id="MobiDB-lite"/>
    </source>
</evidence>
<feature type="region of interest" description="Disordered" evidence="1">
    <location>
        <begin position="53"/>
        <end position="82"/>
    </location>
</feature>
<evidence type="ECO:0000313" key="2">
    <source>
        <dbReference type="EMBL" id="KAG5596099.1"/>
    </source>
</evidence>
<comment type="caution">
    <text evidence="2">The sequence shown here is derived from an EMBL/GenBank/DDBJ whole genome shotgun (WGS) entry which is preliminary data.</text>
</comment>